<accession>A0ABW4JQ78</accession>
<dbReference type="InterPro" id="IPR001279">
    <property type="entry name" value="Metallo-B-lactamas"/>
</dbReference>
<proteinExistence type="predicted"/>
<sequence length="269" mass="30088">MSDRLRIRILGCGSSGGVPRIGNDWGACDPLNPRNRRLRCSLLVERVSAQGVTRVLIDTGPDLREQMLTADVPALDAVLYTHSHADHLHGIDDLRQFAMLQRQRMPVYMDDRTYRGSLRAFSYCFETPAGSSYPPILDRHRLEAGETTIIDGRGGPIDFLPIEVEHGEIPALGFRIRDIAYLPDVSGIPAAAAPAFADLQLWILDCLRPTPHPSHFHLEQALGWIERMSPREAVLTNLHNSLDHDDLDAMTPAHVRPAHDMMLLEFPID</sequence>
<dbReference type="InterPro" id="IPR036866">
    <property type="entry name" value="RibonucZ/Hydroxyglut_hydro"/>
</dbReference>
<dbReference type="PANTHER" id="PTHR42663:SF6">
    <property type="entry name" value="HYDROLASE C777.06C-RELATED"/>
    <property type="match status" value="1"/>
</dbReference>
<evidence type="ECO:0000313" key="3">
    <source>
        <dbReference type="Proteomes" id="UP001597327"/>
    </source>
</evidence>
<reference evidence="3" key="1">
    <citation type="journal article" date="2019" name="Int. J. Syst. Evol. Microbiol.">
        <title>The Global Catalogue of Microorganisms (GCM) 10K type strain sequencing project: providing services to taxonomists for standard genome sequencing and annotation.</title>
        <authorList>
            <consortium name="The Broad Institute Genomics Platform"/>
            <consortium name="The Broad Institute Genome Sequencing Center for Infectious Disease"/>
            <person name="Wu L."/>
            <person name="Ma J."/>
        </authorList>
    </citation>
    <scope>NUCLEOTIDE SEQUENCE [LARGE SCALE GENOMIC DNA]</scope>
    <source>
        <strain evidence="3">JCM 3369</strain>
    </source>
</reference>
<dbReference type="CDD" id="cd16279">
    <property type="entry name" value="metallo-hydrolase-like_MBL-fold"/>
    <property type="match status" value="1"/>
</dbReference>
<dbReference type="EMBL" id="JBHUFA010000001">
    <property type="protein sequence ID" value="MFD1694242.1"/>
    <property type="molecule type" value="Genomic_DNA"/>
</dbReference>
<organism evidence="2 3">
    <name type="scientific">Roseibium aestuarii</name>
    <dbReference type="NCBI Taxonomy" id="2600299"/>
    <lineage>
        <taxon>Bacteria</taxon>
        <taxon>Pseudomonadati</taxon>
        <taxon>Pseudomonadota</taxon>
        <taxon>Alphaproteobacteria</taxon>
        <taxon>Hyphomicrobiales</taxon>
        <taxon>Stappiaceae</taxon>
        <taxon>Roseibium</taxon>
    </lineage>
</organism>
<dbReference type="SUPFAM" id="SSF56281">
    <property type="entry name" value="Metallo-hydrolase/oxidoreductase"/>
    <property type="match status" value="1"/>
</dbReference>
<dbReference type="Gene3D" id="3.60.15.10">
    <property type="entry name" value="Ribonuclease Z/Hydroxyacylglutathione hydrolase-like"/>
    <property type="match status" value="1"/>
</dbReference>
<dbReference type="Proteomes" id="UP001597327">
    <property type="component" value="Unassembled WGS sequence"/>
</dbReference>
<feature type="domain" description="Metallo-beta-lactamase" evidence="1">
    <location>
        <begin position="53"/>
        <end position="236"/>
    </location>
</feature>
<keyword evidence="3" id="KW-1185">Reference proteome</keyword>
<comment type="caution">
    <text evidence="2">The sequence shown here is derived from an EMBL/GenBank/DDBJ whole genome shotgun (WGS) entry which is preliminary data.</text>
</comment>
<evidence type="ECO:0000313" key="2">
    <source>
        <dbReference type="EMBL" id="MFD1694242.1"/>
    </source>
</evidence>
<dbReference type="RefSeq" id="WP_149891884.1">
    <property type="nucleotide sequence ID" value="NZ_JBHUFA010000001.1"/>
</dbReference>
<dbReference type="PANTHER" id="PTHR42663">
    <property type="entry name" value="HYDROLASE C777.06C-RELATED-RELATED"/>
    <property type="match status" value="1"/>
</dbReference>
<evidence type="ECO:0000259" key="1">
    <source>
        <dbReference type="Pfam" id="PF12706"/>
    </source>
</evidence>
<gene>
    <name evidence="2" type="ORF">ACFSC7_01850</name>
</gene>
<dbReference type="Pfam" id="PF12706">
    <property type="entry name" value="Lactamase_B_2"/>
    <property type="match status" value="1"/>
</dbReference>
<protein>
    <submittedName>
        <fullName evidence="2">MBL fold metallo-hydrolase</fullName>
    </submittedName>
</protein>
<name>A0ABW4JQ78_9HYPH</name>